<sequence>MEYRFLKNDLKKNFKNNIIITLFISLSVAVIISVFLTCFSLFSSIFSLYEVARPPHFLQLHKGEINIDEIKEFNKNIDYVEDSQVITLINAYGSDFNVIKKDKSKANTSLENFKLDISIVKQSEKFDYLLDKDKSILELKDGEIAVPRILLEDYDIEIGDTLRYKTDDGYREYKVSNIMYDAQMNTSMAGSVRFLLSDSDYNDILKNSEDTEYMIESIFKDPDYANRYQVKYEESGLPKNGQAVTYNLIVTISAITDILNSLMFLIAGIIFMIISLVSLRYVIMMEIEEDRLVIGNMKAMGISYRDIRNLYLNKFSLLSFVGVVLGYIISNIFTRFMTGRIERIFGHINIGLLGYMISIVIALIMYLIITTFVKAILKKIKKLSVIDIVVKNKGFSKSSEKKIKRLPNMPIDIAMPIHNSKSGYGIIILLVFASSLAMIFPTSMSKIFDGDEFLSYMGIEKNEAFIEIYEASGRKDSIHEISKTLDEYSDYISYKTSDIYRQKITNDKYDSISAQIEVGNNIADNIEYIEGRHVDNGKKEIAISYMIAEELGLSIGDDISINEADKDIRLKIVGIYQDITSGGKTAKTAYKFNGYDFQKSVFYIDGDYEKISEDLKSSLKNLEVLDDNYKIYKSDEMVKQIFGPVARQLKKVSLIVSIIALSIVFIVVILFEKLRVIKYSDYFLSKKHMGIKTKEIIKEEILASVFSGLKGFVIAILVLLLTISSVISIIFTILNLGISKINVEVTLADFRYVLILFIVIIISTYLGARNVKNLNIRGENI</sequence>
<proteinExistence type="predicted"/>
<evidence type="ECO:0000256" key="4">
    <source>
        <dbReference type="ARBA" id="ARBA00022989"/>
    </source>
</evidence>
<dbReference type="RefSeq" id="WP_126465718.1">
    <property type="nucleotide sequence ID" value="NZ_LR134523.1"/>
</dbReference>
<evidence type="ECO:0000259" key="7">
    <source>
        <dbReference type="Pfam" id="PF02687"/>
    </source>
</evidence>
<dbReference type="GO" id="GO:0005886">
    <property type="term" value="C:plasma membrane"/>
    <property type="evidence" value="ECO:0007669"/>
    <property type="project" value="UniProtKB-SubCell"/>
</dbReference>
<keyword evidence="2" id="KW-1003">Cell membrane</keyword>
<feature type="transmembrane region" description="Helical" evidence="6">
    <location>
        <begin position="315"/>
        <end position="333"/>
    </location>
</feature>
<accession>A0A448V2H6</accession>
<evidence type="ECO:0000256" key="1">
    <source>
        <dbReference type="ARBA" id="ARBA00004651"/>
    </source>
</evidence>
<evidence type="ECO:0000313" key="8">
    <source>
        <dbReference type="EMBL" id="VEJ35965.1"/>
    </source>
</evidence>
<evidence type="ECO:0000313" key="9">
    <source>
        <dbReference type="Proteomes" id="UP000269544"/>
    </source>
</evidence>
<comment type="subcellular location">
    <subcellularLocation>
        <location evidence="1">Cell membrane</location>
        <topology evidence="1">Multi-pass membrane protein</topology>
    </subcellularLocation>
</comment>
<name>A0A448V2H6_9FIRM</name>
<feature type="transmembrane region" description="Helical" evidence="6">
    <location>
        <begin position="20"/>
        <end position="49"/>
    </location>
</feature>
<feature type="transmembrane region" description="Helical" evidence="6">
    <location>
        <begin position="712"/>
        <end position="738"/>
    </location>
</feature>
<dbReference type="Proteomes" id="UP000269544">
    <property type="component" value="Chromosome"/>
</dbReference>
<feature type="transmembrane region" description="Helical" evidence="6">
    <location>
        <begin position="652"/>
        <end position="671"/>
    </location>
</feature>
<dbReference type="InterPro" id="IPR003838">
    <property type="entry name" value="ABC3_permease_C"/>
</dbReference>
<dbReference type="PANTHER" id="PTHR30287:SF2">
    <property type="entry name" value="BLL1001 PROTEIN"/>
    <property type="match status" value="1"/>
</dbReference>
<reference evidence="8 9" key="1">
    <citation type="submission" date="2018-12" db="EMBL/GenBank/DDBJ databases">
        <authorList>
            <consortium name="Pathogen Informatics"/>
        </authorList>
    </citation>
    <scope>NUCLEOTIDE SEQUENCE [LARGE SCALE GENOMIC DNA]</scope>
    <source>
        <strain evidence="8 9">NCTC13079</strain>
    </source>
</reference>
<feature type="transmembrane region" description="Helical" evidence="6">
    <location>
        <begin position="262"/>
        <end position="283"/>
    </location>
</feature>
<dbReference type="OrthoDB" id="9766372at2"/>
<dbReference type="PANTHER" id="PTHR30287">
    <property type="entry name" value="MEMBRANE COMPONENT OF PREDICTED ABC SUPERFAMILY METABOLITE UPTAKE TRANSPORTER"/>
    <property type="match status" value="1"/>
</dbReference>
<keyword evidence="3 6" id="KW-0812">Transmembrane</keyword>
<evidence type="ECO:0000256" key="3">
    <source>
        <dbReference type="ARBA" id="ARBA00022692"/>
    </source>
</evidence>
<evidence type="ECO:0000256" key="2">
    <source>
        <dbReference type="ARBA" id="ARBA00022475"/>
    </source>
</evidence>
<keyword evidence="9" id="KW-1185">Reference proteome</keyword>
<evidence type="ECO:0000256" key="5">
    <source>
        <dbReference type="ARBA" id="ARBA00023136"/>
    </source>
</evidence>
<feature type="transmembrane region" description="Helical" evidence="6">
    <location>
        <begin position="750"/>
        <end position="768"/>
    </location>
</feature>
<organism evidence="8 9">
    <name type="scientific">Aedoeadaptatus ivorii</name>
    <dbReference type="NCBI Taxonomy" id="54006"/>
    <lineage>
        <taxon>Bacteria</taxon>
        <taxon>Bacillati</taxon>
        <taxon>Bacillota</taxon>
        <taxon>Tissierellia</taxon>
        <taxon>Tissierellales</taxon>
        <taxon>Peptoniphilaceae</taxon>
        <taxon>Aedoeadaptatus</taxon>
    </lineage>
</organism>
<dbReference type="KEGG" id="piv:NCTC13079_01156"/>
<protein>
    <submittedName>
        <fullName evidence="8">FtsX-like permease family</fullName>
    </submittedName>
</protein>
<keyword evidence="5 6" id="KW-0472">Membrane</keyword>
<feature type="transmembrane region" description="Helical" evidence="6">
    <location>
        <begin position="353"/>
        <end position="373"/>
    </location>
</feature>
<dbReference type="Pfam" id="PF02687">
    <property type="entry name" value="FtsX"/>
    <property type="match status" value="1"/>
</dbReference>
<dbReference type="EMBL" id="LR134523">
    <property type="protein sequence ID" value="VEJ35965.1"/>
    <property type="molecule type" value="Genomic_DNA"/>
</dbReference>
<feature type="transmembrane region" description="Helical" evidence="6">
    <location>
        <begin position="423"/>
        <end position="440"/>
    </location>
</feature>
<evidence type="ECO:0000256" key="6">
    <source>
        <dbReference type="SAM" id="Phobius"/>
    </source>
</evidence>
<feature type="domain" description="ABC3 transporter permease C-terminal" evidence="7">
    <location>
        <begin position="266"/>
        <end position="373"/>
    </location>
</feature>
<dbReference type="AlphaFoldDB" id="A0A448V2H6"/>
<keyword evidence="4 6" id="KW-1133">Transmembrane helix</keyword>
<gene>
    <name evidence="8" type="ORF">NCTC13079_01156</name>
</gene>
<dbReference type="InterPro" id="IPR038766">
    <property type="entry name" value="Membrane_comp_ABC_pdt"/>
</dbReference>